<comment type="cofactor">
    <cofactor evidence="1">
        <name>FAD</name>
        <dbReference type="ChEBI" id="CHEBI:57692"/>
    </cofactor>
</comment>
<dbReference type="Pfam" id="PF00890">
    <property type="entry name" value="FAD_binding_2"/>
    <property type="match status" value="1"/>
</dbReference>
<dbReference type="InterPro" id="IPR006311">
    <property type="entry name" value="TAT_signal"/>
</dbReference>
<feature type="signal peptide" evidence="5">
    <location>
        <begin position="1"/>
        <end position="26"/>
    </location>
</feature>
<gene>
    <name evidence="7" type="ORF">GS424_007905</name>
</gene>
<organism evidence="7 8">
    <name type="scientific">Eggerthella guodeyinii</name>
    <dbReference type="NCBI Taxonomy" id="2690837"/>
    <lineage>
        <taxon>Bacteria</taxon>
        <taxon>Bacillati</taxon>
        <taxon>Actinomycetota</taxon>
        <taxon>Coriobacteriia</taxon>
        <taxon>Eggerthellales</taxon>
        <taxon>Eggerthellaceae</taxon>
        <taxon>Eggerthella</taxon>
    </lineage>
</organism>
<accession>A0A6L7IQ12</accession>
<evidence type="ECO:0000313" key="8">
    <source>
        <dbReference type="Proteomes" id="UP000478463"/>
    </source>
</evidence>
<dbReference type="InterPro" id="IPR036188">
    <property type="entry name" value="FAD/NAD-bd_sf"/>
</dbReference>
<dbReference type="PRINTS" id="PR00411">
    <property type="entry name" value="PNDRDTASEI"/>
</dbReference>
<dbReference type="Gene3D" id="3.90.700.10">
    <property type="entry name" value="Succinate dehydrogenase/fumarate reductase flavoprotein, catalytic domain"/>
    <property type="match status" value="1"/>
</dbReference>
<name>A0A6L7IQ12_9ACTN</name>
<dbReference type="GO" id="GO:0033765">
    <property type="term" value="F:steroid dehydrogenase activity, acting on the CH-CH group of donors"/>
    <property type="evidence" value="ECO:0007669"/>
    <property type="project" value="UniProtKB-ARBA"/>
</dbReference>
<evidence type="ECO:0000256" key="4">
    <source>
        <dbReference type="ARBA" id="ARBA00023002"/>
    </source>
</evidence>
<feature type="chain" id="PRO_5039123600" evidence="5">
    <location>
        <begin position="27"/>
        <end position="520"/>
    </location>
</feature>
<dbReference type="PROSITE" id="PS51257">
    <property type="entry name" value="PROKAR_LIPOPROTEIN"/>
    <property type="match status" value="1"/>
</dbReference>
<keyword evidence="4" id="KW-0560">Oxidoreductase</keyword>
<dbReference type="SUPFAM" id="SSF56425">
    <property type="entry name" value="Succinate dehydrogenase/fumarate reductase flavoprotein, catalytic domain"/>
    <property type="match status" value="1"/>
</dbReference>
<dbReference type="RefSeq" id="WP_160941658.1">
    <property type="nucleotide sequence ID" value="NZ_CP063310.1"/>
</dbReference>
<evidence type="ECO:0000313" key="7">
    <source>
        <dbReference type="EMBL" id="QOS69747.1"/>
    </source>
</evidence>
<dbReference type="PROSITE" id="PS51318">
    <property type="entry name" value="TAT"/>
    <property type="match status" value="1"/>
</dbReference>
<proteinExistence type="predicted"/>
<feature type="domain" description="FAD-dependent oxidoreductase 2 FAD-binding" evidence="6">
    <location>
        <begin position="62"/>
        <end position="493"/>
    </location>
</feature>
<dbReference type="InterPro" id="IPR003953">
    <property type="entry name" value="FAD-dep_OxRdtase_2_FAD-bd"/>
</dbReference>
<evidence type="ECO:0000256" key="2">
    <source>
        <dbReference type="ARBA" id="ARBA00022630"/>
    </source>
</evidence>
<dbReference type="KEGG" id="egd:GS424_007905"/>
<dbReference type="EMBL" id="CP063310">
    <property type="protein sequence ID" value="QOS69747.1"/>
    <property type="molecule type" value="Genomic_DNA"/>
</dbReference>
<evidence type="ECO:0000259" key="6">
    <source>
        <dbReference type="Pfam" id="PF00890"/>
    </source>
</evidence>
<evidence type="ECO:0000256" key="3">
    <source>
        <dbReference type="ARBA" id="ARBA00022827"/>
    </source>
</evidence>
<dbReference type="Gene3D" id="3.50.50.60">
    <property type="entry name" value="FAD/NAD(P)-binding domain"/>
    <property type="match status" value="1"/>
</dbReference>
<dbReference type="SUPFAM" id="SSF51905">
    <property type="entry name" value="FAD/NAD(P)-binding domain"/>
    <property type="match status" value="1"/>
</dbReference>
<dbReference type="Proteomes" id="UP000478463">
    <property type="component" value="Chromosome"/>
</dbReference>
<evidence type="ECO:0000256" key="5">
    <source>
        <dbReference type="SAM" id="SignalP"/>
    </source>
</evidence>
<dbReference type="PANTHER" id="PTHR43400">
    <property type="entry name" value="FUMARATE REDUCTASE"/>
    <property type="match status" value="1"/>
</dbReference>
<sequence length="520" mass="54296">MNETKGLTRRGFCTGALAAGAATAFAGLMAGCSSTGGRKADGADAADGAGYADQVAETIDADVAVIGGGISGLAATVQAAEYGASTVLVEVGGDVGGNGTGTEGMFGVNSDMQKEQGIEITLAEIVAHEIDFFNYRINATFWSDQVERSGDNLNWLVEKGVEFSGVVDDYGGVGQVPTFHWYKGLASESYIPPMKAKAEEYGAQIRTQTRARQLIVDGDGAVTGFYAEQGDGSILQVNARAVILASGGFGSNRDLVEKQGIVLDTVSLTGNPTNIGDGLEMALEAGAFDNRNHTAYLSNACLNGIPTMSAFQVAIDGSGLWVNSEGMRYTNENCGAKAMICASNTVLTQTGSYMVYDQAGIDRLAEKFESMFDLKAELEESLAQGADGLYSADTVEGLAGAMGIDKAAFAATVEQYNGYCELGEDRSFGKEPELLAAIETGPFYALKHVIMLGTTMGGILVNRDYQAVTAAREAIPGLYAVGTDSCMLYDGTYTIEVPASIGGHNLNSARTAVRHALGKS</sequence>
<evidence type="ECO:0000256" key="1">
    <source>
        <dbReference type="ARBA" id="ARBA00001974"/>
    </source>
</evidence>
<dbReference type="PANTHER" id="PTHR43400:SF7">
    <property type="entry name" value="FAD-DEPENDENT OXIDOREDUCTASE 2 FAD BINDING DOMAIN-CONTAINING PROTEIN"/>
    <property type="match status" value="1"/>
</dbReference>
<dbReference type="InterPro" id="IPR027477">
    <property type="entry name" value="Succ_DH/fumarate_Rdtase_cat_sf"/>
</dbReference>
<protein>
    <submittedName>
        <fullName evidence="7">FAD-binding protein</fullName>
    </submittedName>
</protein>
<reference evidence="7 8" key="1">
    <citation type="submission" date="2020-10" db="EMBL/GenBank/DDBJ databases">
        <title>Eggerthella sp. nov., isolated from human feces.</title>
        <authorList>
            <person name="Yajun G."/>
        </authorList>
    </citation>
    <scope>NUCLEOTIDE SEQUENCE [LARGE SCALE GENOMIC DNA]</scope>
    <source>
        <strain evidence="7 8">HF-1101</strain>
    </source>
</reference>
<dbReference type="AlphaFoldDB" id="A0A6L7IQ12"/>
<keyword evidence="3" id="KW-0274">FAD</keyword>
<dbReference type="InterPro" id="IPR050315">
    <property type="entry name" value="FAD-oxidoreductase_2"/>
</dbReference>
<keyword evidence="2" id="KW-0285">Flavoprotein</keyword>
<keyword evidence="5" id="KW-0732">Signal</keyword>